<dbReference type="Proteomes" id="UP001523219">
    <property type="component" value="Unassembled WGS sequence"/>
</dbReference>
<evidence type="ECO:0000313" key="2">
    <source>
        <dbReference type="EMBL" id="MCN9240206.1"/>
    </source>
</evidence>
<evidence type="ECO:0000256" key="1">
    <source>
        <dbReference type="SAM" id="SignalP"/>
    </source>
</evidence>
<proteinExistence type="predicted"/>
<protein>
    <submittedName>
        <fullName evidence="2">Uncharacterized protein</fullName>
    </submittedName>
</protein>
<accession>A0ABT0Z9F9</accession>
<feature type="chain" id="PRO_5046427999" evidence="1">
    <location>
        <begin position="30"/>
        <end position="209"/>
    </location>
</feature>
<comment type="caution">
    <text evidence="2">The sequence shown here is derived from an EMBL/GenBank/DDBJ whole genome shotgun (WGS) entry which is preliminary data.</text>
</comment>
<gene>
    <name evidence="2" type="ORF">NGF19_05265</name>
</gene>
<organism evidence="2 3">
    <name type="scientific">Streptomyces macrolidinus</name>
    <dbReference type="NCBI Taxonomy" id="2952607"/>
    <lineage>
        <taxon>Bacteria</taxon>
        <taxon>Bacillati</taxon>
        <taxon>Actinomycetota</taxon>
        <taxon>Actinomycetes</taxon>
        <taxon>Kitasatosporales</taxon>
        <taxon>Streptomycetaceae</taxon>
        <taxon>Streptomyces</taxon>
    </lineage>
</organism>
<evidence type="ECO:0000313" key="3">
    <source>
        <dbReference type="Proteomes" id="UP001523219"/>
    </source>
</evidence>
<reference evidence="2 3" key="1">
    <citation type="submission" date="2022-05" db="EMBL/GenBank/DDBJ databases">
        <title>Streptomyces sp. nov. RY43-2 isolated from soil of a peat swamp forest.</title>
        <authorList>
            <person name="Kanchanasin P."/>
            <person name="Tanasupawat S."/>
            <person name="Phongsopitanun W."/>
        </authorList>
    </citation>
    <scope>NUCLEOTIDE SEQUENCE [LARGE SCALE GENOMIC DNA]</scope>
    <source>
        <strain evidence="2 3">RY43-2</strain>
    </source>
</reference>
<keyword evidence="1" id="KW-0732">Signal</keyword>
<dbReference type="RefSeq" id="WP_252422499.1">
    <property type="nucleotide sequence ID" value="NZ_JAMWMR010000003.1"/>
</dbReference>
<sequence>MKIGRVLSAAAVSGSLLLSSMAASTTASADVRGAVPASDMHVLSNEQFATLSASRSLPLPASSGLSDGPSSAARSALANHWNQRVKVWSKDANGLRIPTRFGNGELGWSHFSRPHNITNTKVIKVITSEHPERQTPEERRGNPHRLKYGGVLVDGRGRVLARLRAWVQNAKKTQDGRFSVTDGSGIVGVITAYCTGRPGNKCPDAVNRA</sequence>
<dbReference type="EMBL" id="JAMWMR010000003">
    <property type="protein sequence ID" value="MCN9240206.1"/>
    <property type="molecule type" value="Genomic_DNA"/>
</dbReference>
<feature type="signal peptide" evidence="1">
    <location>
        <begin position="1"/>
        <end position="29"/>
    </location>
</feature>
<keyword evidence="3" id="KW-1185">Reference proteome</keyword>
<name>A0ABT0Z9F9_9ACTN</name>